<dbReference type="Proteomes" id="UP000241462">
    <property type="component" value="Unassembled WGS sequence"/>
</dbReference>
<dbReference type="AlphaFoldDB" id="A0A2T3AI33"/>
<keyword evidence="1" id="KW-0472">Membrane</keyword>
<dbReference type="EMBL" id="KZ678386">
    <property type="protein sequence ID" value="PSR99091.1"/>
    <property type="molecule type" value="Genomic_DNA"/>
</dbReference>
<evidence type="ECO:0000256" key="1">
    <source>
        <dbReference type="SAM" id="Phobius"/>
    </source>
</evidence>
<feature type="transmembrane region" description="Helical" evidence="1">
    <location>
        <begin position="34"/>
        <end position="57"/>
    </location>
</feature>
<keyword evidence="1" id="KW-0812">Transmembrane</keyword>
<organism evidence="2 3">
    <name type="scientific">Coniella lustricola</name>
    <dbReference type="NCBI Taxonomy" id="2025994"/>
    <lineage>
        <taxon>Eukaryota</taxon>
        <taxon>Fungi</taxon>
        <taxon>Dikarya</taxon>
        <taxon>Ascomycota</taxon>
        <taxon>Pezizomycotina</taxon>
        <taxon>Sordariomycetes</taxon>
        <taxon>Sordariomycetidae</taxon>
        <taxon>Diaporthales</taxon>
        <taxon>Schizoparmaceae</taxon>
        <taxon>Coniella</taxon>
    </lineage>
</organism>
<keyword evidence="1" id="KW-1133">Transmembrane helix</keyword>
<keyword evidence="3" id="KW-1185">Reference proteome</keyword>
<proteinExistence type="predicted"/>
<gene>
    <name evidence="2" type="ORF">BD289DRAFT_55840</name>
</gene>
<accession>A0A2T3AI33</accession>
<sequence>MHPAFAFFLLKSCSDLLGCKSGHVIPSRFLQRRAAFFSAPFSSIFCGVATIIEWRFHCIDGPPSFSGEPYLIRCLPIFLYASSALIVCVSFCSAYSIVRTKKVEGAYGGRSAVSCELTGRSWVLQQQGIWMRLR</sequence>
<dbReference type="InParanoid" id="A0A2T3AI33"/>
<reference evidence="2 3" key="1">
    <citation type="journal article" date="2018" name="Mycol. Prog.">
        <title>Coniella lustricola, a new species from submerged detritus.</title>
        <authorList>
            <person name="Raudabaugh D.B."/>
            <person name="Iturriaga T."/>
            <person name="Carver A."/>
            <person name="Mondo S."/>
            <person name="Pangilinan J."/>
            <person name="Lipzen A."/>
            <person name="He G."/>
            <person name="Amirebrahimi M."/>
            <person name="Grigoriev I.V."/>
            <person name="Miller A.N."/>
        </authorList>
    </citation>
    <scope>NUCLEOTIDE SEQUENCE [LARGE SCALE GENOMIC DNA]</scope>
    <source>
        <strain evidence="2 3">B22-T-1</strain>
    </source>
</reference>
<name>A0A2T3AI33_9PEZI</name>
<feature type="transmembrane region" description="Helical" evidence="1">
    <location>
        <begin position="77"/>
        <end position="98"/>
    </location>
</feature>
<evidence type="ECO:0000313" key="2">
    <source>
        <dbReference type="EMBL" id="PSR99091.1"/>
    </source>
</evidence>
<protein>
    <submittedName>
        <fullName evidence="2">Uncharacterized protein</fullName>
    </submittedName>
</protein>
<evidence type="ECO:0000313" key="3">
    <source>
        <dbReference type="Proteomes" id="UP000241462"/>
    </source>
</evidence>